<feature type="coiled-coil region" evidence="1">
    <location>
        <begin position="104"/>
        <end position="131"/>
    </location>
</feature>
<evidence type="ECO:0000313" key="3">
    <source>
        <dbReference type="Proteomes" id="UP000320496"/>
    </source>
</evidence>
<protein>
    <submittedName>
        <fullName evidence="2">Uncharacterized protein</fullName>
    </submittedName>
</protein>
<evidence type="ECO:0000313" key="2">
    <source>
        <dbReference type="EMBL" id="QDU41228.1"/>
    </source>
</evidence>
<reference evidence="2 3" key="1">
    <citation type="submission" date="2019-02" db="EMBL/GenBank/DDBJ databases">
        <title>Deep-cultivation of Planctomycetes and their phenomic and genomic characterization uncovers novel biology.</title>
        <authorList>
            <person name="Wiegand S."/>
            <person name="Jogler M."/>
            <person name="Boedeker C."/>
            <person name="Pinto D."/>
            <person name="Vollmers J."/>
            <person name="Rivas-Marin E."/>
            <person name="Kohn T."/>
            <person name="Peeters S.H."/>
            <person name="Heuer A."/>
            <person name="Rast P."/>
            <person name="Oberbeckmann S."/>
            <person name="Bunk B."/>
            <person name="Jeske O."/>
            <person name="Meyerdierks A."/>
            <person name="Storesund J.E."/>
            <person name="Kallscheuer N."/>
            <person name="Luecker S."/>
            <person name="Lage O.M."/>
            <person name="Pohl T."/>
            <person name="Merkel B.J."/>
            <person name="Hornburger P."/>
            <person name="Mueller R.-W."/>
            <person name="Bruemmer F."/>
            <person name="Labrenz M."/>
            <person name="Spormann A.M."/>
            <person name="Op den Camp H."/>
            <person name="Overmann J."/>
            <person name="Amann R."/>
            <person name="Jetten M.S.M."/>
            <person name="Mascher T."/>
            <person name="Medema M.H."/>
            <person name="Devos D.P."/>
            <person name="Kaster A.-K."/>
            <person name="Ovreas L."/>
            <person name="Rohde M."/>
            <person name="Galperin M.Y."/>
            <person name="Jogler C."/>
        </authorList>
    </citation>
    <scope>NUCLEOTIDE SEQUENCE [LARGE SCALE GENOMIC DNA]</scope>
    <source>
        <strain evidence="2 3">Mal4</strain>
    </source>
</reference>
<keyword evidence="3" id="KW-1185">Reference proteome</keyword>
<gene>
    <name evidence="2" type="ORF">Mal4_55930</name>
</gene>
<keyword evidence="1" id="KW-0175">Coiled coil</keyword>
<dbReference type="Proteomes" id="UP000320496">
    <property type="component" value="Chromosome"/>
</dbReference>
<dbReference type="KEGG" id="mri:Mal4_55930"/>
<dbReference type="EMBL" id="CP036275">
    <property type="protein sequence ID" value="QDU41228.1"/>
    <property type="molecule type" value="Genomic_DNA"/>
</dbReference>
<evidence type="ECO:0000256" key="1">
    <source>
        <dbReference type="SAM" id="Coils"/>
    </source>
</evidence>
<dbReference type="RefSeq" id="WP_145372424.1">
    <property type="nucleotide sequence ID" value="NZ_CP036275.1"/>
</dbReference>
<organism evidence="2 3">
    <name type="scientific">Maioricimonas rarisocia</name>
    <dbReference type="NCBI Taxonomy" id="2528026"/>
    <lineage>
        <taxon>Bacteria</taxon>
        <taxon>Pseudomonadati</taxon>
        <taxon>Planctomycetota</taxon>
        <taxon>Planctomycetia</taxon>
        <taxon>Planctomycetales</taxon>
        <taxon>Planctomycetaceae</taxon>
        <taxon>Maioricimonas</taxon>
    </lineage>
</organism>
<name>A0A517ZFH0_9PLAN</name>
<accession>A0A517ZFH0</accession>
<sequence>MDKKKDLKDIKVGGPAFKSDWWNKRCSSKCKKEGVDKALDAWSDFCKDPEKFEESDELGKAKMACNGLRTALGKAKSKCGKLQGDTKAAIEKYLDVIGGYEKDLAAKEKEFEADEAEAKNLVKALKQTRQRQMFYGLVRKGKEGRLFVSKKQQPIKRLARKAKSTEIKGAIIFLGVCDFAEGKLRFHFEEKPPNLKPVLRTLLADAGMKPAIFVNGEEISYPEDETDLPDEALEAVGGFFSGVERQQVEEVRSSLEQQRVAAIKGVSQLQNELLSTGDHRATQIADIIKQLALNFPTALETLLADLRDAIDAEDDDQTEMLKGGIQMAAAQWATFLSSNADSVAGCENNPWGVKIEIVGPVRSSLQEAVKLAS</sequence>
<proteinExistence type="predicted"/>
<dbReference type="AlphaFoldDB" id="A0A517ZFH0"/>